<feature type="transmembrane region" description="Helical" evidence="2">
    <location>
        <begin position="126"/>
        <end position="147"/>
    </location>
</feature>
<dbReference type="AlphaFoldDB" id="A0AAW1PNH8"/>
<sequence length="156" mass="16648">MAAHCKRLCRPHHLVAGPAVKGEANSRDRRAPRLCVRAAQGESSTGASSSTSTAEVAAPARPGKSPFGSSGGLPSSSQTQPRQQKLFADSKGSKNPFDNPSDLWKAVEPMESDDRPWWQKVTFGQVALGASFLLVIVLMFGTFYVTVKLGAVSFND</sequence>
<dbReference type="Proteomes" id="UP001465755">
    <property type="component" value="Unassembled WGS sequence"/>
</dbReference>
<feature type="compositionally biased region" description="Low complexity" evidence="1">
    <location>
        <begin position="38"/>
        <end position="77"/>
    </location>
</feature>
<gene>
    <name evidence="3" type="ORF">WJX73_005080</name>
</gene>
<accession>A0AAW1PNH8</accession>
<name>A0AAW1PNH8_9CHLO</name>
<protein>
    <submittedName>
        <fullName evidence="3">Uncharacterized protein</fullName>
    </submittedName>
</protein>
<evidence type="ECO:0000313" key="3">
    <source>
        <dbReference type="EMBL" id="KAK9809689.1"/>
    </source>
</evidence>
<dbReference type="EMBL" id="JALJOQ010000017">
    <property type="protein sequence ID" value="KAK9809689.1"/>
    <property type="molecule type" value="Genomic_DNA"/>
</dbReference>
<evidence type="ECO:0000256" key="1">
    <source>
        <dbReference type="SAM" id="MobiDB-lite"/>
    </source>
</evidence>
<keyword evidence="2" id="KW-0812">Transmembrane</keyword>
<comment type="caution">
    <text evidence="3">The sequence shown here is derived from an EMBL/GenBank/DDBJ whole genome shotgun (WGS) entry which is preliminary data.</text>
</comment>
<evidence type="ECO:0000313" key="4">
    <source>
        <dbReference type="Proteomes" id="UP001465755"/>
    </source>
</evidence>
<proteinExistence type="predicted"/>
<keyword evidence="2" id="KW-1133">Transmembrane helix</keyword>
<keyword evidence="2" id="KW-0472">Membrane</keyword>
<keyword evidence="4" id="KW-1185">Reference proteome</keyword>
<evidence type="ECO:0000256" key="2">
    <source>
        <dbReference type="SAM" id="Phobius"/>
    </source>
</evidence>
<feature type="region of interest" description="Disordered" evidence="1">
    <location>
        <begin position="20"/>
        <end position="102"/>
    </location>
</feature>
<organism evidence="3 4">
    <name type="scientific">Symbiochloris irregularis</name>
    <dbReference type="NCBI Taxonomy" id="706552"/>
    <lineage>
        <taxon>Eukaryota</taxon>
        <taxon>Viridiplantae</taxon>
        <taxon>Chlorophyta</taxon>
        <taxon>core chlorophytes</taxon>
        <taxon>Trebouxiophyceae</taxon>
        <taxon>Trebouxiales</taxon>
        <taxon>Trebouxiaceae</taxon>
        <taxon>Symbiochloris</taxon>
    </lineage>
</organism>
<reference evidence="3 4" key="1">
    <citation type="journal article" date="2024" name="Nat. Commun.">
        <title>Phylogenomics reveals the evolutionary origins of lichenization in chlorophyte algae.</title>
        <authorList>
            <person name="Puginier C."/>
            <person name="Libourel C."/>
            <person name="Otte J."/>
            <person name="Skaloud P."/>
            <person name="Haon M."/>
            <person name="Grisel S."/>
            <person name="Petersen M."/>
            <person name="Berrin J.G."/>
            <person name="Delaux P.M."/>
            <person name="Dal Grande F."/>
            <person name="Keller J."/>
        </authorList>
    </citation>
    <scope>NUCLEOTIDE SEQUENCE [LARGE SCALE GENOMIC DNA]</scope>
    <source>
        <strain evidence="3 4">SAG 2036</strain>
    </source>
</reference>